<protein>
    <recommendedName>
        <fullName evidence="14">Sensory/regulatory protein RpfC</fullName>
        <ecNumber evidence="3">2.7.13.3</ecNumber>
    </recommendedName>
</protein>
<dbReference type="SMART" id="SM00387">
    <property type="entry name" value="HATPase_c"/>
    <property type="match status" value="1"/>
</dbReference>
<evidence type="ECO:0000256" key="14">
    <source>
        <dbReference type="ARBA" id="ARBA00068150"/>
    </source>
</evidence>
<keyword evidence="5" id="KW-0808">Transferase</keyword>
<dbReference type="InterPro" id="IPR004358">
    <property type="entry name" value="Sig_transdc_His_kin-like_C"/>
</dbReference>
<evidence type="ECO:0000256" key="7">
    <source>
        <dbReference type="ARBA" id="ARBA00022741"/>
    </source>
</evidence>
<dbReference type="SUPFAM" id="SSF55874">
    <property type="entry name" value="ATPase domain of HSP90 chaperone/DNA topoisomerase II/histidine kinase"/>
    <property type="match status" value="1"/>
</dbReference>
<dbReference type="PANTHER" id="PTHR45339">
    <property type="entry name" value="HYBRID SIGNAL TRANSDUCTION HISTIDINE KINASE J"/>
    <property type="match status" value="1"/>
</dbReference>
<dbReference type="PROSITE" id="PS50110">
    <property type="entry name" value="RESPONSE_REGULATORY"/>
    <property type="match status" value="1"/>
</dbReference>
<dbReference type="InterPro" id="IPR036097">
    <property type="entry name" value="HisK_dim/P_sf"/>
</dbReference>
<dbReference type="GO" id="GO:0005524">
    <property type="term" value="F:ATP binding"/>
    <property type="evidence" value="ECO:0007669"/>
    <property type="project" value="UniProtKB-KW"/>
</dbReference>
<dbReference type="Pfam" id="PF00072">
    <property type="entry name" value="Response_reg"/>
    <property type="match status" value="1"/>
</dbReference>
<dbReference type="InterPro" id="IPR029095">
    <property type="entry name" value="NarX-like_N"/>
</dbReference>
<keyword evidence="7" id="KW-0547">Nucleotide-binding</keyword>
<evidence type="ECO:0000256" key="16">
    <source>
        <dbReference type="SAM" id="Phobius"/>
    </source>
</evidence>
<dbReference type="SMART" id="SM00448">
    <property type="entry name" value="REC"/>
    <property type="match status" value="1"/>
</dbReference>
<dbReference type="Gene3D" id="3.30.565.10">
    <property type="entry name" value="Histidine kinase-like ATPase, C-terminal domain"/>
    <property type="match status" value="1"/>
</dbReference>
<evidence type="ECO:0000256" key="5">
    <source>
        <dbReference type="ARBA" id="ARBA00022679"/>
    </source>
</evidence>
<keyword evidence="10 16" id="KW-1133">Transmembrane helix</keyword>
<keyword evidence="9" id="KW-0067">ATP-binding</keyword>
<dbReference type="eggNOG" id="COG0784">
    <property type="taxonomic scope" value="Bacteria"/>
</dbReference>
<keyword evidence="6 16" id="KW-0812">Transmembrane</keyword>
<evidence type="ECO:0000259" key="18">
    <source>
        <dbReference type="PROSITE" id="PS50110"/>
    </source>
</evidence>
<dbReference type="SUPFAM" id="SSF52172">
    <property type="entry name" value="CheY-like"/>
    <property type="match status" value="1"/>
</dbReference>
<evidence type="ECO:0000256" key="15">
    <source>
        <dbReference type="PROSITE-ProRule" id="PRU00169"/>
    </source>
</evidence>
<keyword evidence="8 19" id="KW-0418">Kinase</keyword>
<dbReference type="InterPro" id="IPR036890">
    <property type="entry name" value="HATPase_C_sf"/>
</dbReference>
<dbReference type="FunFam" id="3.30.565.10:FF:000010">
    <property type="entry name" value="Sensor histidine kinase RcsC"/>
    <property type="match status" value="1"/>
</dbReference>
<dbReference type="EC" id="2.7.13.3" evidence="3"/>
<keyword evidence="12 16" id="KW-0472">Membrane</keyword>
<evidence type="ECO:0000256" key="11">
    <source>
        <dbReference type="ARBA" id="ARBA00023012"/>
    </source>
</evidence>
<evidence type="ECO:0000256" key="8">
    <source>
        <dbReference type="ARBA" id="ARBA00022777"/>
    </source>
</evidence>
<dbReference type="RefSeq" id="WP_011644451.1">
    <property type="nucleotide sequence ID" value="NC_008347.1"/>
</dbReference>
<evidence type="ECO:0000256" key="10">
    <source>
        <dbReference type="ARBA" id="ARBA00022989"/>
    </source>
</evidence>
<evidence type="ECO:0000256" key="4">
    <source>
        <dbReference type="ARBA" id="ARBA00022553"/>
    </source>
</evidence>
<evidence type="ECO:0000256" key="3">
    <source>
        <dbReference type="ARBA" id="ARBA00012438"/>
    </source>
</evidence>
<dbReference type="eggNOG" id="COG2205">
    <property type="taxonomic scope" value="Bacteria"/>
</dbReference>
<dbReference type="Proteomes" id="UP000001964">
    <property type="component" value="Chromosome"/>
</dbReference>
<feature type="domain" description="Response regulatory" evidence="18">
    <location>
        <begin position="464"/>
        <end position="584"/>
    </location>
</feature>
<dbReference type="Gene3D" id="3.40.50.2300">
    <property type="match status" value="1"/>
</dbReference>
<keyword evidence="4 15" id="KW-0597">Phosphoprotein</keyword>
<evidence type="ECO:0000256" key="9">
    <source>
        <dbReference type="ARBA" id="ARBA00022840"/>
    </source>
</evidence>
<dbReference type="EMBL" id="CP000449">
    <property type="protein sequence ID" value="ABI66807.1"/>
    <property type="molecule type" value="Genomic_DNA"/>
</dbReference>
<dbReference type="GO" id="GO:0000155">
    <property type="term" value="F:phosphorelay sensor kinase activity"/>
    <property type="evidence" value="ECO:0007669"/>
    <property type="project" value="InterPro"/>
</dbReference>
<dbReference type="STRING" id="394221.Mmar10_2521"/>
<comment type="subunit">
    <text evidence="13">At low DSF concentrations, interacts with RpfF.</text>
</comment>
<dbReference type="Gene3D" id="1.10.287.130">
    <property type="match status" value="1"/>
</dbReference>
<dbReference type="Pfam" id="PF02518">
    <property type="entry name" value="HATPase_c"/>
    <property type="match status" value="1"/>
</dbReference>
<dbReference type="Pfam" id="PF00512">
    <property type="entry name" value="HisKA"/>
    <property type="match status" value="1"/>
</dbReference>
<reference evidence="19 20" key="1">
    <citation type="submission" date="2006-08" db="EMBL/GenBank/DDBJ databases">
        <title>Complete sequence of Maricaulis maris MCS10.</title>
        <authorList>
            <consortium name="US DOE Joint Genome Institute"/>
            <person name="Copeland A."/>
            <person name="Lucas S."/>
            <person name="Lapidus A."/>
            <person name="Barry K."/>
            <person name="Detter J.C."/>
            <person name="Glavina del Rio T."/>
            <person name="Hammon N."/>
            <person name="Israni S."/>
            <person name="Dalin E."/>
            <person name="Tice H."/>
            <person name="Pitluck S."/>
            <person name="Saunders E."/>
            <person name="Brettin T."/>
            <person name="Bruce D."/>
            <person name="Han C."/>
            <person name="Tapia R."/>
            <person name="Gilna P."/>
            <person name="Schmutz J."/>
            <person name="Larimer F."/>
            <person name="Land M."/>
            <person name="Hauser L."/>
            <person name="Kyrpides N."/>
            <person name="Mikhailova N."/>
            <person name="Viollier P."/>
            <person name="Stephens C."/>
            <person name="Richardson P."/>
        </authorList>
    </citation>
    <scope>NUCLEOTIDE SEQUENCE [LARGE SCALE GENOMIC DNA]</scope>
    <source>
        <strain evidence="19 20">MCS10</strain>
    </source>
</reference>
<dbReference type="HOGENOM" id="CLU_000445_114_15_5"/>
<evidence type="ECO:0000313" key="19">
    <source>
        <dbReference type="EMBL" id="ABI66807.1"/>
    </source>
</evidence>
<organism evidence="19 20">
    <name type="scientific">Maricaulis maris (strain MCS10)</name>
    <name type="common">Caulobacter maris</name>
    <dbReference type="NCBI Taxonomy" id="394221"/>
    <lineage>
        <taxon>Bacteria</taxon>
        <taxon>Pseudomonadati</taxon>
        <taxon>Pseudomonadota</taxon>
        <taxon>Alphaproteobacteria</taxon>
        <taxon>Maricaulales</taxon>
        <taxon>Maricaulaceae</taxon>
        <taxon>Maricaulis</taxon>
    </lineage>
</organism>
<accession>Q0ALN6</accession>
<evidence type="ECO:0000256" key="12">
    <source>
        <dbReference type="ARBA" id="ARBA00023136"/>
    </source>
</evidence>
<comment type="catalytic activity">
    <reaction evidence="1">
        <text>ATP + protein L-histidine = ADP + protein N-phospho-L-histidine.</text>
        <dbReference type="EC" id="2.7.13.3"/>
    </reaction>
</comment>
<proteinExistence type="predicted"/>
<dbReference type="InterPro" id="IPR003594">
    <property type="entry name" value="HATPase_dom"/>
</dbReference>
<comment type="subcellular location">
    <subcellularLocation>
        <location evidence="2">Membrane</location>
        <topology evidence="2">Multi-pass membrane protein</topology>
    </subcellularLocation>
</comment>
<dbReference type="SUPFAM" id="SSF47384">
    <property type="entry name" value="Homodimeric domain of signal transducing histidine kinase"/>
    <property type="match status" value="1"/>
</dbReference>
<dbReference type="GO" id="GO:0016020">
    <property type="term" value="C:membrane"/>
    <property type="evidence" value="ECO:0007669"/>
    <property type="project" value="UniProtKB-SubCell"/>
</dbReference>
<dbReference type="InterPro" id="IPR003661">
    <property type="entry name" value="HisK_dim/P_dom"/>
</dbReference>
<dbReference type="PRINTS" id="PR00344">
    <property type="entry name" value="BCTRLSENSOR"/>
</dbReference>
<evidence type="ECO:0000256" key="13">
    <source>
        <dbReference type="ARBA" id="ARBA00064003"/>
    </source>
</evidence>
<dbReference type="AlphaFoldDB" id="Q0ALN6"/>
<feature type="domain" description="Histidine kinase" evidence="17">
    <location>
        <begin position="221"/>
        <end position="443"/>
    </location>
</feature>
<dbReference type="InterPro" id="IPR005467">
    <property type="entry name" value="His_kinase_dom"/>
</dbReference>
<dbReference type="KEGG" id="mmr:Mmar10_2521"/>
<evidence type="ECO:0000313" key="20">
    <source>
        <dbReference type="Proteomes" id="UP000001964"/>
    </source>
</evidence>
<keyword evidence="20" id="KW-1185">Reference proteome</keyword>
<dbReference type="FunFam" id="1.10.287.130:FF:000002">
    <property type="entry name" value="Two-component osmosensing histidine kinase"/>
    <property type="match status" value="1"/>
</dbReference>
<keyword evidence="11" id="KW-0902">Two-component regulatory system</keyword>
<dbReference type="CDD" id="cd16922">
    <property type="entry name" value="HATPase_EvgS-ArcB-TorS-like"/>
    <property type="match status" value="1"/>
</dbReference>
<evidence type="ECO:0000256" key="6">
    <source>
        <dbReference type="ARBA" id="ARBA00022692"/>
    </source>
</evidence>
<evidence type="ECO:0000256" key="2">
    <source>
        <dbReference type="ARBA" id="ARBA00004141"/>
    </source>
</evidence>
<dbReference type="InterPro" id="IPR011006">
    <property type="entry name" value="CheY-like_superfamily"/>
</dbReference>
<dbReference type="SMART" id="SM00388">
    <property type="entry name" value="HisKA"/>
    <property type="match status" value="1"/>
</dbReference>
<name>Q0ALN6_MARMM</name>
<evidence type="ECO:0000259" key="17">
    <source>
        <dbReference type="PROSITE" id="PS50109"/>
    </source>
</evidence>
<dbReference type="PROSITE" id="PS50109">
    <property type="entry name" value="HIS_KIN"/>
    <property type="match status" value="1"/>
</dbReference>
<evidence type="ECO:0000256" key="1">
    <source>
        <dbReference type="ARBA" id="ARBA00000085"/>
    </source>
</evidence>
<sequence precursor="true">MTGSQLTLRYIFALSLVAVLAGALLALAQFSAHDAGSDSQLINEAGRQRMLSQRLALLATQPEAFHGEAVTEFDRALNLFSRSHERLVVRARTRPTLATIYDQGPWDVDWTSRAFIAAAHAARQDEFGPGTVNALFVASQNLLPRLNTATYGFEQAAQARVAGFQRMEWIAFGLTILTLIAEAVLIFRPAANSIERAMKRLKDAREAADRANAAKTDFLAQMSHEIRTPLNGVLGMARGLRDTPLDEGQVEMVSTICSSGDLLLSVVNDVLDLSKIEAGEIELETVDMSLVQIVDWTVSAFRPACVEKRITIESSIDPGAEGWYRGDPTRVRQILSNLVSNAIKFTQIGTVSISVRCSTSPGDGTDRVEICVADTGIGVPAHKLQTIFQAFSQADSSTTRAYGGTGLGLPICRKLATLMGGEISVRSRPGCGSIFTVALRMPRTEAPLIEIAQSATKQSETPFTVLIVDDVSTNRLVLQTMLAKHNVDVIPAASGLEALAAVELRGDIDAVLMDIQMPDMDGVEATRRIRALEAGFGRPPVPIAAVTANVLSNQIAEYKQAGMDLHLAKPIDPRQLTTMLAAIRERLDGNDRMRQSA</sequence>
<dbReference type="CDD" id="cd00082">
    <property type="entry name" value="HisKA"/>
    <property type="match status" value="1"/>
</dbReference>
<feature type="modified residue" description="4-aspartylphosphate" evidence="15">
    <location>
        <position position="514"/>
    </location>
</feature>
<dbReference type="InterPro" id="IPR001789">
    <property type="entry name" value="Sig_transdc_resp-reg_receiver"/>
</dbReference>
<dbReference type="Pfam" id="PF13675">
    <property type="entry name" value="PilJ"/>
    <property type="match status" value="1"/>
</dbReference>
<dbReference type="CDD" id="cd17546">
    <property type="entry name" value="REC_hyHK_CKI1_RcsC-like"/>
    <property type="match status" value="1"/>
</dbReference>
<gene>
    <name evidence="19" type="ordered locus">Mmar10_2521</name>
</gene>
<dbReference type="PANTHER" id="PTHR45339:SF1">
    <property type="entry name" value="HYBRID SIGNAL TRANSDUCTION HISTIDINE KINASE J"/>
    <property type="match status" value="1"/>
</dbReference>
<feature type="transmembrane region" description="Helical" evidence="16">
    <location>
        <begin position="169"/>
        <end position="191"/>
    </location>
</feature>